<reference evidence="2" key="2">
    <citation type="journal article" date="2021" name="Syst. Appl. Microbiol.">
        <title>Roseomonas hellenica sp. nov., isolated from roots of wild-growing Alkanna tinctoria.</title>
        <authorList>
            <person name="Rat A."/>
            <person name="Naranjo H.D."/>
            <person name="Lebbe L."/>
            <person name="Cnockaert M."/>
            <person name="Krigas N."/>
            <person name="Grigoriadou K."/>
            <person name="Maloupa E."/>
            <person name="Willems A."/>
        </authorList>
    </citation>
    <scope>NUCLEOTIDE SEQUENCE</scope>
    <source>
        <strain evidence="2">LMG 31228</strain>
    </source>
</reference>
<accession>A0A9X9XKH3</accession>
<name>A0A9X9XKH3_9PROT</name>
<evidence type="ECO:0000259" key="1">
    <source>
        <dbReference type="Pfam" id="PF07007"/>
    </source>
</evidence>
<dbReference type="AlphaFoldDB" id="A0A9X9XKH3"/>
<dbReference type="Proteomes" id="UP001138709">
    <property type="component" value="Unassembled WGS sequence"/>
</dbReference>
<evidence type="ECO:0000313" key="2">
    <source>
        <dbReference type="EMBL" id="MBR0684209.1"/>
    </source>
</evidence>
<feature type="domain" description="Lysozyme inhibitor LprI-like N-terminal" evidence="1">
    <location>
        <begin position="115"/>
        <end position="192"/>
    </location>
</feature>
<gene>
    <name evidence="2" type="ORF">GXW74_27335</name>
</gene>
<sequence>MNAALTGRAMAEMFGMARDGVPRRPLRGVFAAGLFALAPVMAAAQGRAPEGPRPHPAERAWIAACVLTAQAHPPRAAFGRCAWRIAAVCQGEPGEGLLIARLPQLPGRPLPAGPCALVETAIWQQQMDRWLRELSLLATARGQDALRRAQRAFLAYRDAACAAEGLLSAPEEAEAHRLSCRLEQTALRALELKRLRDEILLDIAAASVEAR</sequence>
<organism evidence="2 3">
    <name type="scientific">Neoroseomonas eburnea</name>
    <dbReference type="NCBI Taxonomy" id="1346889"/>
    <lineage>
        <taxon>Bacteria</taxon>
        <taxon>Pseudomonadati</taxon>
        <taxon>Pseudomonadota</taxon>
        <taxon>Alphaproteobacteria</taxon>
        <taxon>Acetobacterales</taxon>
        <taxon>Acetobacteraceae</taxon>
        <taxon>Neoroseomonas</taxon>
    </lineage>
</organism>
<dbReference type="Gene3D" id="1.20.1270.180">
    <property type="match status" value="1"/>
</dbReference>
<reference evidence="2" key="1">
    <citation type="submission" date="2020-01" db="EMBL/GenBank/DDBJ databases">
        <authorList>
            <person name="Rat A."/>
        </authorList>
    </citation>
    <scope>NUCLEOTIDE SEQUENCE</scope>
    <source>
        <strain evidence="2">LMG 31228</strain>
    </source>
</reference>
<dbReference type="RefSeq" id="WP_211850040.1">
    <property type="nucleotide sequence ID" value="NZ_JAAEDL010000062.1"/>
</dbReference>
<protein>
    <submittedName>
        <fullName evidence="2">DUF1311 domain-containing protein</fullName>
    </submittedName>
</protein>
<comment type="caution">
    <text evidence="2">The sequence shown here is derived from an EMBL/GenBank/DDBJ whole genome shotgun (WGS) entry which is preliminary data.</text>
</comment>
<keyword evidence="3" id="KW-1185">Reference proteome</keyword>
<dbReference type="InterPro" id="IPR009739">
    <property type="entry name" value="LprI-like_N"/>
</dbReference>
<dbReference type="Pfam" id="PF07007">
    <property type="entry name" value="LprI"/>
    <property type="match status" value="1"/>
</dbReference>
<proteinExistence type="predicted"/>
<dbReference type="EMBL" id="JAAEDL010000062">
    <property type="protein sequence ID" value="MBR0684209.1"/>
    <property type="molecule type" value="Genomic_DNA"/>
</dbReference>
<evidence type="ECO:0000313" key="3">
    <source>
        <dbReference type="Proteomes" id="UP001138709"/>
    </source>
</evidence>